<dbReference type="RefSeq" id="WP_179912854.1">
    <property type="nucleotide sequence ID" value="NZ_JACBYE010000010.1"/>
</dbReference>
<keyword evidence="3" id="KW-1003">Cell membrane</keyword>
<dbReference type="GO" id="GO:0005886">
    <property type="term" value="C:plasma membrane"/>
    <property type="evidence" value="ECO:0007669"/>
    <property type="project" value="UniProtKB-SubCell"/>
</dbReference>
<evidence type="ECO:0000256" key="3">
    <source>
        <dbReference type="ARBA" id="ARBA00022475"/>
    </source>
</evidence>
<dbReference type="Pfam" id="PF00528">
    <property type="entry name" value="BPD_transp_1"/>
    <property type="match status" value="1"/>
</dbReference>
<dbReference type="PROSITE" id="PS50928">
    <property type="entry name" value="ABC_TM1"/>
    <property type="match status" value="1"/>
</dbReference>
<feature type="transmembrane region" description="Helical" evidence="7">
    <location>
        <begin position="38"/>
        <end position="60"/>
    </location>
</feature>
<dbReference type="EMBL" id="JACBYE010000010">
    <property type="protein sequence ID" value="NYS93119.1"/>
    <property type="molecule type" value="Genomic_DNA"/>
</dbReference>
<keyword evidence="4 7" id="KW-0812">Transmembrane</keyword>
<dbReference type="PANTHER" id="PTHR43744">
    <property type="entry name" value="ABC TRANSPORTER PERMEASE PROTEIN MG189-RELATED-RELATED"/>
    <property type="match status" value="1"/>
</dbReference>
<evidence type="ECO:0000259" key="8">
    <source>
        <dbReference type="PROSITE" id="PS50928"/>
    </source>
</evidence>
<sequence>MTAAPQAPAPLLDRAVPVYRPSGKRPVWMGTPSPGVQALKAITIALIVLVMLYPFVYVIAMSFASREAAASGGFFPTAFSLDAYRSILGGDVVTRAMLVSIGITTVGTTLSMIFTTTLAYGLMRTRDVPGAKTILVLVLCTMLFGAGIIPNYLLVRSLGLLDSYWSLIVPGLISAFNMVVVRNFFMGLPSELFESARLDGASDWRIFTRIVIPLSKAVLAVIALFYAVGYWNSFFNAMIYLNDTSKWPIQVVLNQYVVQGSALTSIQAPDQPPPPGQTLQMAVIVVATIPILLLYPFAQRYFTKGVLTGAIKG</sequence>
<dbReference type="CDD" id="cd06261">
    <property type="entry name" value="TM_PBP2"/>
    <property type="match status" value="1"/>
</dbReference>
<dbReference type="InterPro" id="IPR000515">
    <property type="entry name" value="MetI-like"/>
</dbReference>
<dbReference type="Proteomes" id="UP000561011">
    <property type="component" value="Unassembled WGS sequence"/>
</dbReference>
<protein>
    <submittedName>
        <fullName evidence="9">Carbohydrate ABC transporter permease</fullName>
    </submittedName>
</protein>
<evidence type="ECO:0000313" key="9">
    <source>
        <dbReference type="EMBL" id="NYS93119.1"/>
    </source>
</evidence>
<dbReference type="PANTHER" id="PTHR43744:SF9">
    <property type="entry name" value="POLYGALACTURONAN_RHAMNOGALACTURONAN TRANSPORT SYSTEM PERMEASE PROTEIN YTCP"/>
    <property type="match status" value="1"/>
</dbReference>
<evidence type="ECO:0000256" key="7">
    <source>
        <dbReference type="RuleBase" id="RU363032"/>
    </source>
</evidence>
<evidence type="ECO:0000256" key="5">
    <source>
        <dbReference type="ARBA" id="ARBA00022989"/>
    </source>
</evidence>
<feature type="transmembrane region" description="Helical" evidence="7">
    <location>
        <begin position="96"/>
        <end position="122"/>
    </location>
</feature>
<gene>
    <name evidence="9" type="ORF">HZZ10_06190</name>
</gene>
<reference evidence="9 10" key="1">
    <citation type="submission" date="2020-07" db="EMBL/GenBank/DDBJ databases">
        <title>MOT database genomes.</title>
        <authorList>
            <person name="Joseph S."/>
            <person name="Aduse-Opoku J."/>
            <person name="Hashim A."/>
            <person name="Wade W."/>
            <person name="Curtis M."/>
        </authorList>
    </citation>
    <scope>NUCLEOTIDE SEQUENCE [LARGE SCALE GENOMIC DNA]</scope>
    <source>
        <strain evidence="9 10">DSM 100099</strain>
    </source>
</reference>
<evidence type="ECO:0000256" key="2">
    <source>
        <dbReference type="ARBA" id="ARBA00022448"/>
    </source>
</evidence>
<feature type="transmembrane region" description="Helical" evidence="7">
    <location>
        <begin position="134"/>
        <end position="153"/>
    </location>
</feature>
<keyword evidence="2 7" id="KW-0813">Transport</keyword>
<dbReference type="InterPro" id="IPR035906">
    <property type="entry name" value="MetI-like_sf"/>
</dbReference>
<comment type="caution">
    <text evidence="9">The sequence shown here is derived from an EMBL/GenBank/DDBJ whole genome shotgun (WGS) entry which is preliminary data.</text>
</comment>
<proteinExistence type="inferred from homology"/>
<keyword evidence="5 7" id="KW-1133">Transmembrane helix</keyword>
<feature type="domain" description="ABC transmembrane type-1" evidence="8">
    <location>
        <begin position="97"/>
        <end position="298"/>
    </location>
</feature>
<evidence type="ECO:0000313" key="10">
    <source>
        <dbReference type="Proteomes" id="UP000561011"/>
    </source>
</evidence>
<dbReference type="SUPFAM" id="SSF161098">
    <property type="entry name" value="MetI-like"/>
    <property type="match status" value="1"/>
</dbReference>
<comment type="similarity">
    <text evidence="7">Belongs to the binding-protein-dependent transport system permease family.</text>
</comment>
<comment type="subcellular location">
    <subcellularLocation>
        <location evidence="1 7">Cell membrane</location>
        <topology evidence="1 7">Multi-pass membrane protein</topology>
    </subcellularLocation>
</comment>
<evidence type="ECO:0000256" key="6">
    <source>
        <dbReference type="ARBA" id="ARBA00023136"/>
    </source>
</evidence>
<keyword evidence="10" id="KW-1185">Reference proteome</keyword>
<dbReference type="AlphaFoldDB" id="A0A853ERB7"/>
<name>A0A853ERB7_9MICO</name>
<keyword evidence="6 7" id="KW-0472">Membrane</keyword>
<dbReference type="GO" id="GO:0055085">
    <property type="term" value="P:transmembrane transport"/>
    <property type="evidence" value="ECO:0007669"/>
    <property type="project" value="InterPro"/>
</dbReference>
<accession>A0A853ERB7</accession>
<feature type="transmembrane region" description="Helical" evidence="7">
    <location>
        <begin position="279"/>
        <end position="298"/>
    </location>
</feature>
<evidence type="ECO:0000256" key="1">
    <source>
        <dbReference type="ARBA" id="ARBA00004651"/>
    </source>
</evidence>
<feature type="transmembrane region" description="Helical" evidence="7">
    <location>
        <begin position="165"/>
        <end position="185"/>
    </location>
</feature>
<organism evidence="9 10">
    <name type="scientific">Sanguibacter inulinus</name>
    <dbReference type="NCBI Taxonomy" id="60922"/>
    <lineage>
        <taxon>Bacteria</taxon>
        <taxon>Bacillati</taxon>
        <taxon>Actinomycetota</taxon>
        <taxon>Actinomycetes</taxon>
        <taxon>Micrococcales</taxon>
        <taxon>Sanguibacteraceae</taxon>
        <taxon>Sanguibacter</taxon>
    </lineage>
</organism>
<evidence type="ECO:0000256" key="4">
    <source>
        <dbReference type="ARBA" id="ARBA00022692"/>
    </source>
</evidence>
<dbReference type="Gene3D" id="1.10.3720.10">
    <property type="entry name" value="MetI-like"/>
    <property type="match status" value="1"/>
</dbReference>
<feature type="transmembrane region" description="Helical" evidence="7">
    <location>
        <begin position="206"/>
        <end position="228"/>
    </location>
</feature>